<evidence type="ECO:0000313" key="3">
    <source>
        <dbReference type="EMBL" id="CUU60302.1"/>
    </source>
</evidence>
<dbReference type="InterPro" id="IPR052019">
    <property type="entry name" value="F420H2_bilvrd_red/Heme_oxyg"/>
</dbReference>
<dbReference type="GO" id="GO:0070967">
    <property type="term" value="F:coenzyme F420 binding"/>
    <property type="evidence" value="ECO:0007669"/>
    <property type="project" value="TreeGrafter"/>
</dbReference>
<dbReference type="Pfam" id="PF18306">
    <property type="entry name" value="LDcluster4"/>
    <property type="match status" value="1"/>
</dbReference>
<accession>A0A0S4QYV4</accession>
<organism evidence="3 4">
    <name type="scientific">Parafrankia irregularis</name>
    <dbReference type="NCBI Taxonomy" id="795642"/>
    <lineage>
        <taxon>Bacteria</taxon>
        <taxon>Bacillati</taxon>
        <taxon>Actinomycetota</taxon>
        <taxon>Actinomycetes</taxon>
        <taxon>Frankiales</taxon>
        <taxon>Frankiaceae</taxon>
        <taxon>Parafrankia</taxon>
    </lineage>
</organism>
<dbReference type="NCBIfam" id="TIGR03668">
    <property type="entry name" value="Rv0121_F420"/>
    <property type="match status" value="1"/>
</dbReference>
<dbReference type="RefSeq" id="WP_091285009.1">
    <property type="nucleotide sequence ID" value="NZ_FAOZ01000038.1"/>
</dbReference>
<proteinExistence type="predicted"/>
<dbReference type="EMBL" id="FAOZ01000038">
    <property type="protein sequence ID" value="CUU60302.1"/>
    <property type="molecule type" value="Genomic_DNA"/>
</dbReference>
<dbReference type="SUPFAM" id="SSF102405">
    <property type="entry name" value="MCP/YpsA-like"/>
    <property type="match status" value="1"/>
</dbReference>
<dbReference type="GO" id="GO:0016627">
    <property type="term" value="F:oxidoreductase activity, acting on the CH-CH group of donors"/>
    <property type="evidence" value="ECO:0007669"/>
    <property type="project" value="TreeGrafter"/>
</dbReference>
<sequence>MDLSEQECRRRFAAARVARLATVGTDGTPHLVPVTFALAGDQVVTAVDHKPKRTAALRRLANIAANPRVSLLVDQYTDNWHGLWWVRADGQARIVDTPGGERSAAIRHLTAKYDQYRAAVPAGPVILVQIERWRGWAYADRGVSRAADPAAATDAVPDRPAQVQIGVIGPGAGEATPAQYELARQVGNLLAHTGARVVCGGRGGVMEGVALGVQEAGGLCVGILPGHDRTAANRYLGAAICSGVGEKRNEMVVESSDAILVIGSNAGTVIEVLLAKKNGVPVFGLDFAPVATGGRRLDAVVIVDDPAEAVTRAFETARARAHTRLHPE</sequence>
<evidence type="ECO:0000313" key="4">
    <source>
        <dbReference type="Proteomes" id="UP000198802"/>
    </source>
</evidence>
<dbReference type="InterPro" id="IPR019967">
    <property type="entry name" value="F420-dep_enz_PPOX_Rv0121"/>
</dbReference>
<dbReference type="Proteomes" id="UP000198802">
    <property type="component" value="Unassembled WGS sequence"/>
</dbReference>
<dbReference type="InterPro" id="IPR005268">
    <property type="entry name" value="CHP00725"/>
</dbReference>
<dbReference type="PANTHER" id="PTHR35176:SF2">
    <property type="entry name" value="F420H(2)-DEPENDENT REDUCTASE RV1155"/>
    <property type="match status" value="1"/>
</dbReference>
<dbReference type="Gene3D" id="2.30.110.10">
    <property type="entry name" value="Electron Transport, Fmn-binding Protein, Chain A"/>
    <property type="match status" value="1"/>
</dbReference>
<dbReference type="NCBIfam" id="TIGR00725">
    <property type="entry name" value="TIGR00725 family protein"/>
    <property type="match status" value="1"/>
</dbReference>
<evidence type="ECO:0000259" key="2">
    <source>
        <dbReference type="Pfam" id="PF01243"/>
    </source>
</evidence>
<name>A0A0S4QYV4_9ACTN</name>
<dbReference type="InterPro" id="IPR041164">
    <property type="entry name" value="LDcluster4"/>
</dbReference>
<dbReference type="InterPro" id="IPR012349">
    <property type="entry name" value="Split_barrel_FMN-bd"/>
</dbReference>
<feature type="domain" description="Pyridoxamine 5'-phosphate oxidase N-terminal" evidence="2">
    <location>
        <begin position="5"/>
        <end position="136"/>
    </location>
</feature>
<dbReference type="PANTHER" id="PTHR35176">
    <property type="entry name" value="HEME OXYGENASE HI_0854-RELATED"/>
    <property type="match status" value="1"/>
</dbReference>
<evidence type="ECO:0000256" key="1">
    <source>
        <dbReference type="ARBA" id="ARBA00023002"/>
    </source>
</evidence>
<dbReference type="Pfam" id="PF01243">
    <property type="entry name" value="PNPOx_N"/>
    <property type="match status" value="1"/>
</dbReference>
<protein>
    <submittedName>
        <fullName evidence="3">TIGR00725 family protein/PPOX class probable F420-dependent enzyme, Rv0121 family</fullName>
    </submittedName>
</protein>
<keyword evidence="1" id="KW-0560">Oxidoreductase</keyword>
<dbReference type="GO" id="GO:0005829">
    <property type="term" value="C:cytosol"/>
    <property type="evidence" value="ECO:0007669"/>
    <property type="project" value="TreeGrafter"/>
</dbReference>
<dbReference type="SUPFAM" id="SSF50475">
    <property type="entry name" value="FMN-binding split barrel"/>
    <property type="match status" value="1"/>
</dbReference>
<keyword evidence="4" id="KW-1185">Reference proteome</keyword>
<reference evidence="4" key="1">
    <citation type="submission" date="2015-11" db="EMBL/GenBank/DDBJ databases">
        <authorList>
            <person name="Varghese N."/>
        </authorList>
    </citation>
    <scope>NUCLEOTIDE SEQUENCE [LARGE SCALE GENOMIC DNA]</scope>
    <source>
        <strain evidence="4">DSM 45899</strain>
    </source>
</reference>
<gene>
    <name evidence="3" type="ORF">Ga0074812_13817</name>
</gene>
<dbReference type="InterPro" id="IPR011576">
    <property type="entry name" value="Pyridox_Oxase_N"/>
</dbReference>
<dbReference type="Gene3D" id="3.40.50.450">
    <property type="match status" value="1"/>
</dbReference>
<dbReference type="AlphaFoldDB" id="A0A0S4QYV4"/>